<dbReference type="SMART" id="SM01006">
    <property type="entry name" value="AlcB"/>
    <property type="match status" value="1"/>
</dbReference>
<dbReference type="PANTHER" id="PTHR31438:SF1">
    <property type="entry name" value="LYSINE N-ACYLTRANSFERASE C17G9.06C-RELATED"/>
    <property type="match status" value="1"/>
</dbReference>
<evidence type="ECO:0000256" key="1">
    <source>
        <dbReference type="ARBA" id="ARBA00009893"/>
    </source>
</evidence>
<evidence type="ECO:0000313" key="3">
    <source>
        <dbReference type="EMBL" id="CAA7260778.1"/>
    </source>
</evidence>
<dbReference type="SUPFAM" id="SSF55729">
    <property type="entry name" value="Acyl-CoA N-acyltransferases (Nat)"/>
    <property type="match status" value="1"/>
</dbReference>
<dbReference type="Proteomes" id="UP000467700">
    <property type="component" value="Unassembled WGS sequence"/>
</dbReference>
<gene>
    <name evidence="3" type="ORF">AAE3_LOCUS2988</name>
</gene>
<evidence type="ECO:0000259" key="2">
    <source>
        <dbReference type="SMART" id="SM01006"/>
    </source>
</evidence>
<dbReference type="EMBL" id="CACVBS010000030">
    <property type="protein sequence ID" value="CAA7260778.1"/>
    <property type="molecule type" value="Genomic_DNA"/>
</dbReference>
<dbReference type="GO" id="GO:0019290">
    <property type="term" value="P:siderophore biosynthetic process"/>
    <property type="evidence" value="ECO:0007669"/>
    <property type="project" value="InterPro"/>
</dbReference>
<dbReference type="GO" id="GO:0016410">
    <property type="term" value="F:N-acyltransferase activity"/>
    <property type="evidence" value="ECO:0007669"/>
    <property type="project" value="TreeGrafter"/>
</dbReference>
<name>A0A8S0WWV2_CYCAE</name>
<dbReference type="InterPro" id="IPR019432">
    <property type="entry name" value="Acyltransferase_MbtK/IucB-like"/>
</dbReference>
<comment type="similarity">
    <text evidence="1">Belongs to the lysine N-acyltransferase MbtK family.</text>
</comment>
<comment type="caution">
    <text evidence="3">The sequence shown here is derived from an EMBL/GenBank/DDBJ whole genome shotgun (WGS) entry which is preliminary data.</text>
</comment>
<reference evidence="3 4" key="1">
    <citation type="submission" date="2020-01" db="EMBL/GenBank/DDBJ databases">
        <authorList>
            <person name="Gupta K D."/>
        </authorList>
    </citation>
    <scope>NUCLEOTIDE SEQUENCE [LARGE SCALE GENOMIC DNA]</scope>
</reference>
<keyword evidence="4" id="KW-1185">Reference proteome</keyword>
<dbReference type="Pfam" id="PF13523">
    <property type="entry name" value="Acetyltransf_8"/>
    <property type="match status" value="1"/>
</dbReference>
<feature type="domain" description="Acyltransferase MbtK/IucB-like conserved" evidence="2">
    <location>
        <begin position="293"/>
        <end position="336"/>
    </location>
</feature>
<evidence type="ECO:0000313" key="4">
    <source>
        <dbReference type="Proteomes" id="UP000467700"/>
    </source>
</evidence>
<accession>A0A8S0WWV2</accession>
<organism evidence="3 4">
    <name type="scientific">Cyclocybe aegerita</name>
    <name type="common">Black poplar mushroom</name>
    <name type="synonym">Agrocybe aegerita</name>
    <dbReference type="NCBI Taxonomy" id="1973307"/>
    <lineage>
        <taxon>Eukaryota</taxon>
        <taxon>Fungi</taxon>
        <taxon>Dikarya</taxon>
        <taxon>Basidiomycota</taxon>
        <taxon>Agaricomycotina</taxon>
        <taxon>Agaricomycetes</taxon>
        <taxon>Agaricomycetidae</taxon>
        <taxon>Agaricales</taxon>
        <taxon>Agaricineae</taxon>
        <taxon>Bolbitiaceae</taxon>
        <taxon>Cyclocybe</taxon>
    </lineage>
</organism>
<dbReference type="PANTHER" id="PTHR31438">
    <property type="entry name" value="LYSINE N-ACYLTRANSFERASE C17G9.06C-RELATED"/>
    <property type="match status" value="1"/>
</dbReference>
<protein>
    <recommendedName>
        <fullName evidence="2">Acyltransferase MbtK/IucB-like conserved domain-containing protein</fullName>
    </recommendedName>
</protein>
<dbReference type="AlphaFoldDB" id="A0A8S0WWV2"/>
<dbReference type="InterPro" id="IPR016181">
    <property type="entry name" value="Acyl_CoA_acyltransferase"/>
</dbReference>
<dbReference type="OrthoDB" id="4250781at2759"/>
<proteinExistence type="inferred from homology"/>
<dbReference type="Gene3D" id="3.40.630.30">
    <property type="match status" value="1"/>
</dbReference>
<sequence>MSPSSSSAPLPLQIALKVFTSQQKKKQALEMESAGAPTRRLQAVASQTASLKEGENFLVVLPDGGKVTASLGQGQEEPNDIFLNGSLVLSYTISATQYALDISSVGTRYQGATSHIPKYSLLTVTAPKQAANPRSKDVSIPDFWVAIYALFMLYRDQEHIPIVFFFPNEDEIKNYLLTTGLVRTYPTSELRLKKAPVPPDVYFLSRAAFWQGAGTTGFHRRSWLLNPQPAFPSLTTYTRTEKVIAMHPLRPTKPEPGEVLYRRWCGVVGQMLEIAYFDLEGVHDGSAALGGGLSRHMAAFHRWHNDERVNTAWGERGSLETHREYVEGLLADPHAWPCMLSWDGELMGYVEIVYTKEDHTAQHYPVDVVPGDWERGIHVLVGESKFLGGGRSEIWIRSLVHYIFLADPRTDRVLGEPDHENTAIIKVALNSGFHIQTIIDFPYKRSVMVLNPREKFFKLCRLW</sequence>